<evidence type="ECO:0000256" key="9">
    <source>
        <dbReference type="ARBA" id="ARBA00023004"/>
    </source>
</evidence>
<evidence type="ECO:0000259" key="14">
    <source>
        <dbReference type="PROSITE" id="PS51410"/>
    </source>
</evidence>
<evidence type="ECO:0000256" key="4">
    <source>
        <dbReference type="ARBA" id="ARBA00009712"/>
    </source>
</evidence>
<dbReference type="InterPro" id="IPR036951">
    <property type="entry name" value="ArAA_hydroxylase_sf"/>
</dbReference>
<dbReference type="GO" id="GO:0005506">
    <property type="term" value="F:iron ion binding"/>
    <property type="evidence" value="ECO:0007669"/>
    <property type="project" value="InterPro"/>
</dbReference>
<dbReference type="Pfam" id="PF00351">
    <property type="entry name" value="Biopterin_H"/>
    <property type="match status" value="1"/>
</dbReference>
<dbReference type="InterPro" id="IPR018301">
    <property type="entry name" value="ArAA_hydroxylase_Fe/CU_BS"/>
</dbReference>
<dbReference type="SUPFAM" id="SSF56534">
    <property type="entry name" value="Aromatic aminoacid monoxygenases, catalytic and oligomerization domains"/>
    <property type="match status" value="1"/>
</dbReference>
<dbReference type="PROSITE" id="PS51410">
    <property type="entry name" value="BH4_AAA_HYDROXYL_2"/>
    <property type="match status" value="1"/>
</dbReference>
<proteinExistence type="inferred from homology"/>
<evidence type="ECO:0000256" key="2">
    <source>
        <dbReference type="ARBA" id="ARBA00001954"/>
    </source>
</evidence>
<dbReference type="InterPro" id="IPR005960">
    <property type="entry name" value="Phe-4-hydroxylase_mono"/>
</dbReference>
<feature type="binding site" evidence="13">
    <location>
        <position position="192"/>
    </location>
    <ligand>
        <name>Fe cation</name>
        <dbReference type="ChEBI" id="CHEBI:24875"/>
    </ligand>
</feature>
<feature type="binding site" evidence="13">
    <location>
        <position position="151"/>
    </location>
    <ligand>
        <name>Fe cation</name>
        <dbReference type="ChEBI" id="CHEBI:24875"/>
    </ligand>
</feature>
<comment type="catalytic activity">
    <reaction evidence="1">
        <text>(6R)-L-erythro-5,6,7,8-tetrahydrobiopterin + L-phenylalanine + O2 = (4aS,6R)-4a-hydroxy-L-erythro-5,6,7,8-tetrahydrobiopterin + L-tyrosine</text>
        <dbReference type="Rhea" id="RHEA:20273"/>
        <dbReference type="ChEBI" id="CHEBI:15379"/>
        <dbReference type="ChEBI" id="CHEBI:15642"/>
        <dbReference type="ChEBI" id="CHEBI:58095"/>
        <dbReference type="ChEBI" id="CHEBI:58315"/>
        <dbReference type="ChEBI" id="CHEBI:59560"/>
        <dbReference type="EC" id="1.14.16.1"/>
    </reaction>
</comment>
<dbReference type="AlphaFoldDB" id="A0A918P849"/>
<evidence type="ECO:0000313" key="16">
    <source>
        <dbReference type="Proteomes" id="UP000648075"/>
    </source>
</evidence>
<evidence type="ECO:0000256" key="10">
    <source>
        <dbReference type="ARBA" id="ARBA00023033"/>
    </source>
</evidence>
<dbReference type="InterPro" id="IPR001273">
    <property type="entry name" value="ArAA_hydroxylase"/>
</dbReference>
<keyword evidence="10" id="KW-0503">Monooxygenase</keyword>
<dbReference type="GO" id="GO:0004505">
    <property type="term" value="F:phenylalanine 4-monooxygenase activity"/>
    <property type="evidence" value="ECO:0007669"/>
    <property type="project" value="UniProtKB-EC"/>
</dbReference>
<keyword evidence="16" id="KW-1185">Reference proteome</keyword>
<evidence type="ECO:0000256" key="12">
    <source>
        <dbReference type="ARBA" id="ARBA00029922"/>
    </source>
</evidence>
<protein>
    <recommendedName>
        <fullName evidence="6">Phenylalanine-4-hydroxylase</fullName>
        <ecNumber evidence="5">1.14.16.1</ecNumber>
    </recommendedName>
    <alternativeName>
        <fullName evidence="12">Phe-4-monooxygenase</fullName>
    </alternativeName>
</protein>
<reference evidence="15" key="2">
    <citation type="submission" date="2020-09" db="EMBL/GenBank/DDBJ databases">
        <authorList>
            <person name="Sun Q."/>
            <person name="Kim S."/>
        </authorList>
    </citation>
    <scope>NUCLEOTIDE SEQUENCE</scope>
    <source>
        <strain evidence="15">KCTC 32255</strain>
    </source>
</reference>
<evidence type="ECO:0000256" key="3">
    <source>
        <dbReference type="ARBA" id="ARBA00005088"/>
    </source>
</evidence>
<comment type="caution">
    <text evidence="15">The sequence shown here is derived from an EMBL/GenBank/DDBJ whole genome shotgun (WGS) entry which is preliminary data.</text>
</comment>
<keyword evidence="11" id="KW-0585">Phenylalanine catabolism</keyword>
<comment type="pathway">
    <text evidence="3">Amino-acid degradation; L-phenylalanine degradation; acetoacetate and fumarate from L-phenylalanine: step 1/6.</text>
</comment>
<evidence type="ECO:0000256" key="5">
    <source>
        <dbReference type="ARBA" id="ARBA00011995"/>
    </source>
</evidence>
<dbReference type="PANTHER" id="PTHR11473:SF24">
    <property type="entry name" value="PHENYLALANINE-4-HYDROXYLASE"/>
    <property type="match status" value="1"/>
</dbReference>
<evidence type="ECO:0000256" key="8">
    <source>
        <dbReference type="ARBA" id="ARBA00023002"/>
    </source>
</evidence>
<evidence type="ECO:0000313" key="15">
    <source>
        <dbReference type="EMBL" id="GGY91709.1"/>
    </source>
</evidence>
<dbReference type="GO" id="GO:0006559">
    <property type="term" value="P:L-phenylalanine catabolic process"/>
    <property type="evidence" value="ECO:0007669"/>
    <property type="project" value="UniProtKB-KW"/>
</dbReference>
<dbReference type="PROSITE" id="PS00367">
    <property type="entry name" value="BH4_AAA_HYDROXYL_1"/>
    <property type="match status" value="1"/>
</dbReference>
<reference evidence="15" key="1">
    <citation type="journal article" date="2014" name="Int. J. Syst. Evol. Microbiol.">
        <title>Complete genome sequence of Corynebacterium casei LMG S-19264T (=DSM 44701T), isolated from a smear-ripened cheese.</title>
        <authorList>
            <consortium name="US DOE Joint Genome Institute (JGI-PGF)"/>
            <person name="Walter F."/>
            <person name="Albersmeier A."/>
            <person name="Kalinowski J."/>
            <person name="Ruckert C."/>
        </authorList>
    </citation>
    <scope>NUCLEOTIDE SEQUENCE</scope>
    <source>
        <strain evidence="15">KCTC 32255</strain>
    </source>
</reference>
<evidence type="ECO:0000256" key="11">
    <source>
        <dbReference type="ARBA" id="ARBA00023232"/>
    </source>
</evidence>
<sequence length="315" mass="35860">MLRSIGICETEFRTGALSCIMAIHHAPPPEAAPDWTIPQDWRSYTAAEHAVWDRLFARQTRMLPARVIPAFIDGLDILRMTRPGIPDFDELNPRLMKATGWQVVAVPGLVPDEVFFSHLARRRFVAGRFIRRADQSEYLEEPDVFHDVFGHVPLLAHPAFADYMQAYGEGGLRAAKLGMIEALARLYWYTVEFGLVRDGDALKLYGAGIVSSRGESLFALDDPSPHRIAFDLKRVMRSRYRIDDYQQSYFVIDSFEDLLRQTRDVDFAPLYEQLRDCPPIAVGELIPTDRVIHRGTQAYARFRAAGQPPLPERCP</sequence>
<dbReference type="InterPro" id="IPR019774">
    <property type="entry name" value="Aromatic-AA_hydroxylase_C"/>
</dbReference>
<evidence type="ECO:0000256" key="6">
    <source>
        <dbReference type="ARBA" id="ARBA00020276"/>
    </source>
</evidence>
<accession>A0A918P849</accession>
<comment type="cofactor">
    <cofactor evidence="2 13">
        <name>Fe(2+)</name>
        <dbReference type="ChEBI" id="CHEBI:29033"/>
    </cofactor>
</comment>
<dbReference type="Proteomes" id="UP000648075">
    <property type="component" value="Unassembled WGS sequence"/>
</dbReference>
<name>A0A918P849_9SPHN</name>
<keyword evidence="7 13" id="KW-0479">Metal-binding</keyword>
<dbReference type="EC" id="1.14.16.1" evidence="5"/>
<dbReference type="CDD" id="cd03348">
    <property type="entry name" value="pro_PheOH"/>
    <property type="match status" value="1"/>
</dbReference>
<dbReference type="PRINTS" id="PR00372">
    <property type="entry name" value="FYWHYDRXLASE"/>
</dbReference>
<dbReference type="NCBIfam" id="NF008877">
    <property type="entry name" value="PRK11913.1-2"/>
    <property type="match status" value="1"/>
</dbReference>
<comment type="similarity">
    <text evidence="4">Belongs to the biopterin-dependent aromatic amino acid hydroxylase family.</text>
</comment>
<dbReference type="Gene3D" id="1.10.800.10">
    <property type="entry name" value="Aromatic amino acid hydroxylase"/>
    <property type="match status" value="1"/>
</dbReference>
<dbReference type="PANTHER" id="PTHR11473">
    <property type="entry name" value="AROMATIC AMINO ACID HYDROXYLASE"/>
    <property type="match status" value="1"/>
</dbReference>
<evidence type="ECO:0000256" key="7">
    <source>
        <dbReference type="ARBA" id="ARBA00022723"/>
    </source>
</evidence>
<feature type="binding site" evidence="13">
    <location>
        <position position="146"/>
    </location>
    <ligand>
        <name>Fe cation</name>
        <dbReference type="ChEBI" id="CHEBI:24875"/>
    </ligand>
</feature>
<evidence type="ECO:0000256" key="13">
    <source>
        <dbReference type="PIRSR" id="PIRSR601273-2"/>
    </source>
</evidence>
<dbReference type="InterPro" id="IPR036329">
    <property type="entry name" value="Aro-AA_hydroxylase_C_sf"/>
</dbReference>
<dbReference type="NCBIfam" id="TIGR01267">
    <property type="entry name" value="Phe4hydrox_mono"/>
    <property type="match status" value="1"/>
</dbReference>
<organism evidence="15 16">
    <name type="scientific">Novosphingobium colocasiae</name>
    <dbReference type="NCBI Taxonomy" id="1256513"/>
    <lineage>
        <taxon>Bacteria</taxon>
        <taxon>Pseudomonadati</taxon>
        <taxon>Pseudomonadota</taxon>
        <taxon>Alphaproteobacteria</taxon>
        <taxon>Sphingomonadales</taxon>
        <taxon>Sphingomonadaceae</taxon>
        <taxon>Novosphingobium</taxon>
    </lineage>
</organism>
<gene>
    <name evidence="15" type="ORF">GCM10011614_03020</name>
</gene>
<keyword evidence="8" id="KW-0560">Oxidoreductase</keyword>
<evidence type="ECO:0000256" key="1">
    <source>
        <dbReference type="ARBA" id="ARBA00001060"/>
    </source>
</evidence>
<dbReference type="EMBL" id="BMZA01000001">
    <property type="protein sequence ID" value="GGY91709.1"/>
    <property type="molecule type" value="Genomic_DNA"/>
</dbReference>
<feature type="domain" description="Biopterin-dependent aromatic amino acid hydroxylase family profile" evidence="14">
    <location>
        <begin position="1"/>
        <end position="315"/>
    </location>
</feature>
<keyword evidence="9 13" id="KW-0408">Iron</keyword>